<organism evidence="4 5">
    <name type="scientific">Salinicola corii</name>
    <dbReference type="NCBI Taxonomy" id="2606937"/>
    <lineage>
        <taxon>Bacteria</taxon>
        <taxon>Pseudomonadati</taxon>
        <taxon>Pseudomonadota</taxon>
        <taxon>Gammaproteobacteria</taxon>
        <taxon>Oceanospirillales</taxon>
        <taxon>Halomonadaceae</taxon>
        <taxon>Salinicola</taxon>
    </lineage>
</organism>
<dbReference type="Pfam" id="PF06276">
    <property type="entry name" value="FhuF"/>
    <property type="match status" value="1"/>
</dbReference>
<dbReference type="InterPro" id="IPR022770">
    <property type="entry name" value="IucA/IucC-like_C"/>
</dbReference>
<evidence type="ECO:0000256" key="1">
    <source>
        <dbReference type="ARBA" id="ARBA00004924"/>
    </source>
</evidence>
<dbReference type="GO" id="GO:0019290">
    <property type="term" value="P:siderophore biosynthetic process"/>
    <property type="evidence" value="ECO:0007669"/>
    <property type="project" value="InterPro"/>
</dbReference>
<accession>A0A640WBS6</accession>
<dbReference type="PANTHER" id="PTHR34384:SF6">
    <property type="entry name" value="STAPHYLOFERRIN B SYNTHASE"/>
    <property type="match status" value="1"/>
</dbReference>
<dbReference type="RefSeq" id="WP_149436378.1">
    <property type="nucleotide sequence ID" value="NZ_VTPX01000009.1"/>
</dbReference>
<dbReference type="InterPro" id="IPR007310">
    <property type="entry name" value="Aerobactin_biosyn_IucA/IucC_N"/>
</dbReference>
<feature type="domain" description="Aerobactin siderophore biosynthesis IucA/IucC-like C-terminal" evidence="3">
    <location>
        <begin position="466"/>
        <end position="604"/>
    </location>
</feature>
<dbReference type="Gene3D" id="1.10.510.40">
    <property type="match status" value="1"/>
</dbReference>
<dbReference type="GO" id="GO:0016881">
    <property type="term" value="F:acid-amino acid ligase activity"/>
    <property type="evidence" value="ECO:0007669"/>
    <property type="project" value="UniProtKB-ARBA"/>
</dbReference>
<proteinExistence type="predicted"/>
<dbReference type="Pfam" id="PF04183">
    <property type="entry name" value="IucA_IucC"/>
    <property type="match status" value="1"/>
</dbReference>
<feature type="domain" description="Aerobactin siderophore biosynthesis IucA/IucC N-terminal" evidence="2">
    <location>
        <begin position="179"/>
        <end position="420"/>
    </location>
</feature>
<protein>
    <submittedName>
        <fullName evidence="4">AcsA protein</fullName>
    </submittedName>
</protein>
<comment type="pathway">
    <text evidence="1">Siderophore biosynthesis.</text>
</comment>
<gene>
    <name evidence="4" type="ORF">F0A16_15845</name>
</gene>
<evidence type="ECO:0000313" key="5">
    <source>
        <dbReference type="Proteomes" id="UP000466024"/>
    </source>
</evidence>
<name>A0A640WBS6_9GAMM</name>
<dbReference type="Proteomes" id="UP000466024">
    <property type="component" value="Unassembled WGS sequence"/>
</dbReference>
<dbReference type="EMBL" id="VTPX01000009">
    <property type="protein sequence ID" value="KAA0016967.1"/>
    <property type="molecule type" value="Genomic_DNA"/>
</dbReference>
<reference evidence="4 5" key="1">
    <citation type="submission" date="2019-08" db="EMBL/GenBank/DDBJ databases">
        <title>Bioinformatics analysis of the strain L3 and L5.</title>
        <authorList>
            <person name="Li X."/>
        </authorList>
    </citation>
    <scope>NUCLEOTIDE SEQUENCE [LARGE SCALE GENOMIC DNA]</scope>
    <source>
        <strain evidence="4 5">L3</strain>
    </source>
</reference>
<keyword evidence="5" id="KW-1185">Reference proteome</keyword>
<dbReference type="AlphaFoldDB" id="A0A640WBS6"/>
<evidence type="ECO:0000313" key="4">
    <source>
        <dbReference type="EMBL" id="KAA0016967.1"/>
    </source>
</evidence>
<evidence type="ECO:0000259" key="2">
    <source>
        <dbReference type="Pfam" id="PF04183"/>
    </source>
</evidence>
<evidence type="ECO:0000259" key="3">
    <source>
        <dbReference type="Pfam" id="PF06276"/>
    </source>
</evidence>
<comment type="caution">
    <text evidence="4">The sequence shown here is derived from an EMBL/GenBank/DDBJ whole genome shotgun (WGS) entry which is preliminary data.</text>
</comment>
<dbReference type="PANTHER" id="PTHR34384">
    <property type="entry name" value="L-2,3-DIAMINOPROPANOATE--CITRATE LIGASE"/>
    <property type="match status" value="1"/>
</dbReference>
<sequence length="649" mass="72370">MTDHERQAAERQILRTLVDALLAENLFGGVPTRWLTAEDAEMAAFPCVLRDGSKVSVHWRLWWCSLGQDSGDGLAFWVQPGITQTWCLVPGSWVWRLPVGLEGLPLPAGSAGGREPEALSPEGLMRWLFAATHPASTTPTAGESVFLEALETSVWQRARSQRHRIDPARTVTGSVLARFTALEQWASLRDRPYHPTAKAKQGLDATDYAAYVAEFDADIALCWVAIRRAQSMTGAGVADGESPADWLLDARARSALQDEMRARGLDETHVAIPMHPWQREHAVPRWLAEAFAAGACVDLETRSPGWKASSSLRSLLPTRESPHTLKLPMAVHSLGASRYLPAVKMINGDLSAALLAQARALDPRLGEALHLCDEGRWWAYLPQDATLFDEAPRHLSAMVRSYPTPLLEDARYQLVPMATLGTPLDAPRHHPFDDWLQQRGWKASADNVRRLLGEVCERFFELCLRLFRLGMLPEVHGQNAVMVLHEGRVQGLLLRDHDSLRIAVPRLEAHGMADPCYRIKPGHANTLYHDDLGELLFWLQTLAIQVNVRSIVDTIASHYDISEVTLWHEVADQLHRQIDDLPFSTADREMLNRRLFEASHWPFKHLIGPIIQRAGGPGSMPFSTGEAINPFQAIGWQRRRVGEATTADA</sequence>
<dbReference type="InterPro" id="IPR037455">
    <property type="entry name" value="LucA/IucC-like"/>
</dbReference>